<feature type="compositionally biased region" description="Basic residues" evidence="1">
    <location>
        <begin position="105"/>
        <end position="116"/>
    </location>
</feature>
<accession>A0ABN8I8F2</accession>
<feature type="region of interest" description="Disordered" evidence="1">
    <location>
        <begin position="105"/>
        <end position="182"/>
    </location>
</feature>
<feature type="non-terminal residue" evidence="2">
    <location>
        <position position="182"/>
    </location>
</feature>
<dbReference type="EMBL" id="OW152830">
    <property type="protein sequence ID" value="CAH2048531.1"/>
    <property type="molecule type" value="Genomic_DNA"/>
</dbReference>
<gene>
    <name evidence="2" type="ORF">IPOD504_LOCUS6146</name>
</gene>
<keyword evidence="3" id="KW-1185">Reference proteome</keyword>
<proteinExistence type="predicted"/>
<dbReference type="Proteomes" id="UP000837857">
    <property type="component" value="Chromosome 18"/>
</dbReference>
<organism evidence="2 3">
    <name type="scientific">Iphiclides podalirius</name>
    <name type="common">scarce swallowtail</name>
    <dbReference type="NCBI Taxonomy" id="110791"/>
    <lineage>
        <taxon>Eukaryota</taxon>
        <taxon>Metazoa</taxon>
        <taxon>Ecdysozoa</taxon>
        <taxon>Arthropoda</taxon>
        <taxon>Hexapoda</taxon>
        <taxon>Insecta</taxon>
        <taxon>Pterygota</taxon>
        <taxon>Neoptera</taxon>
        <taxon>Endopterygota</taxon>
        <taxon>Lepidoptera</taxon>
        <taxon>Glossata</taxon>
        <taxon>Ditrysia</taxon>
        <taxon>Papilionoidea</taxon>
        <taxon>Papilionidae</taxon>
        <taxon>Papilioninae</taxon>
        <taxon>Iphiclides</taxon>
    </lineage>
</organism>
<evidence type="ECO:0000313" key="2">
    <source>
        <dbReference type="EMBL" id="CAH2048531.1"/>
    </source>
</evidence>
<evidence type="ECO:0000313" key="3">
    <source>
        <dbReference type="Proteomes" id="UP000837857"/>
    </source>
</evidence>
<sequence>MCVRSRWPKAEAAVLRRATTKAAHMSRNVQTRGGRRQKPSDPFGPPQSDCAVNVDHSGMRMTDRIKADCVSSDYLHVISANGAGSSFGGGLPQLELPDEKQRLRRSRRGLPRRQRHQSGQSASDVTKGATASLRGAVAALSAPTGRARSAGEFPSRSSPAWHSAPPKRSTRPPETPEWAQRR</sequence>
<feature type="region of interest" description="Disordered" evidence="1">
    <location>
        <begin position="16"/>
        <end position="49"/>
    </location>
</feature>
<name>A0ABN8I8F2_9NEOP</name>
<evidence type="ECO:0000256" key="1">
    <source>
        <dbReference type="SAM" id="MobiDB-lite"/>
    </source>
</evidence>
<protein>
    <submittedName>
        <fullName evidence="2">Uncharacterized protein</fullName>
    </submittedName>
</protein>
<reference evidence="2" key="1">
    <citation type="submission" date="2022-03" db="EMBL/GenBank/DDBJ databases">
        <authorList>
            <person name="Martin H S."/>
        </authorList>
    </citation>
    <scope>NUCLEOTIDE SEQUENCE</scope>
</reference>